<dbReference type="KEGG" id="tcq:TIRI35C_0167"/>
<dbReference type="EMBL" id="LR881183">
    <property type="protein sequence ID" value="CAD5243321.1"/>
    <property type="molecule type" value="Genomic_DNA"/>
</dbReference>
<accession>A0A7G2D849</accession>
<organism evidence="1 2">
    <name type="scientific">Thermococcus camini</name>
    <dbReference type="NCBI Taxonomy" id="2016373"/>
    <lineage>
        <taxon>Archaea</taxon>
        <taxon>Methanobacteriati</taxon>
        <taxon>Methanobacteriota</taxon>
        <taxon>Thermococci</taxon>
        <taxon>Thermococcales</taxon>
        <taxon>Thermococcaceae</taxon>
        <taxon>Thermococcus</taxon>
    </lineage>
</organism>
<proteinExistence type="predicted"/>
<evidence type="ECO:0000313" key="2">
    <source>
        <dbReference type="Proteomes" id="UP000516304"/>
    </source>
</evidence>
<dbReference type="AlphaFoldDB" id="A0A7G2D849"/>
<name>A0A7G2D849_9EURY</name>
<sequence>MDVMAMRRVPPLIILILIIGSLPPAAGTAVSEPVQRDVFLHNYFSKVLIRFEYSLKYALLNESYGLKLANLTLNELDLINQESLYYRERGVNSTVMVVIPPFHEFAQDLLVLTHLTLEFHRNPSPELAAGILGTVDDMEKELDAIALLKLRNGTKILTFNTKGVREELEKIRKLASSAPPGGGFLIGVSTDEPILHQTVTIFGSCPGNDTVTIVIEGGNSAVLLPVTPSNGFFSKSYRFSEIGTYRIHATQGGNISNTVEVRVRKIPTRFIVDDVYSSLINHTVTLSGRLVDYYGEYLRGRRIKIGNETLETGPDGGFSWEYFSPVAREFSVVISFVGDEEHEGTSKRVRIVFSKYPVSITLTGPSKITLGKTATFRGTLEPEIPATLVVYVNGVEHSRIESQGGSFTFTLKPDQTGEFEVYVRFPGSERYGEAESNTITLTVVPPESSWPRYAAIAVLGILLAAGTAVLRRRGEGNAPSPEESEEIPAKRAFVTAGKRIEVPEDVGGAYTLLRKLLAERLGVGENLTPREALRALGGWELYPELERVTLLHEKVVYGEMPLSGEELVEFRENIERLVRGLER</sequence>
<reference evidence="1 2" key="1">
    <citation type="submission" date="2020-09" db="EMBL/GenBank/DDBJ databases">
        <authorList>
            <person name="Courtine D."/>
        </authorList>
    </citation>
    <scope>NUCLEOTIDE SEQUENCE [LARGE SCALE GENOMIC DNA]</scope>
    <source>
        <strain evidence="1 2">IRI35c</strain>
    </source>
</reference>
<evidence type="ECO:0000313" key="1">
    <source>
        <dbReference type="EMBL" id="CAD5243321.1"/>
    </source>
</evidence>
<protein>
    <recommendedName>
        <fullName evidence="3">DUF4129 domain-containing protein</fullName>
    </recommendedName>
</protein>
<gene>
    <name evidence="1" type="ORF">TIRI35C_0167</name>
</gene>
<dbReference type="Proteomes" id="UP000516304">
    <property type="component" value="Chromosome TIRI35C"/>
</dbReference>
<evidence type="ECO:0008006" key="3">
    <source>
        <dbReference type="Google" id="ProtNLM"/>
    </source>
</evidence>
<keyword evidence="2" id="KW-1185">Reference proteome</keyword>